<name>A0ABP4KPR3_9ACTN</name>
<proteinExistence type="predicted"/>
<accession>A0ABP4KPR3</accession>
<evidence type="ECO:0000313" key="3">
    <source>
        <dbReference type="Proteomes" id="UP001500443"/>
    </source>
</evidence>
<protein>
    <submittedName>
        <fullName evidence="2">Uncharacterized protein</fullName>
    </submittedName>
</protein>
<feature type="compositionally biased region" description="Low complexity" evidence="1">
    <location>
        <begin position="84"/>
        <end position="98"/>
    </location>
</feature>
<evidence type="ECO:0000256" key="1">
    <source>
        <dbReference type="SAM" id="MobiDB-lite"/>
    </source>
</evidence>
<sequence>MLRAAAEEEGEGDLGEDELVREQLGRRGQRQRRGDRGGEQGAGAADGDGEGQERDGGGAYPAQVDAADLLDARQARDGDGGQGEDQPQEQVGGAFAAEDAAEGAGQGRAAAPGAGGPRAGATGAYVCRAYVLGAEAVGQRATQGAVRPVGAGHAATVRRAGAAGHLTKVMGGS</sequence>
<comment type="caution">
    <text evidence="2">The sequence shown here is derived from an EMBL/GenBank/DDBJ whole genome shotgun (WGS) entry which is preliminary data.</text>
</comment>
<organism evidence="2 3">
    <name type="scientific">Streptomyces synnematoformans</name>
    <dbReference type="NCBI Taxonomy" id="415721"/>
    <lineage>
        <taxon>Bacteria</taxon>
        <taxon>Bacillati</taxon>
        <taxon>Actinomycetota</taxon>
        <taxon>Actinomycetes</taxon>
        <taxon>Kitasatosporales</taxon>
        <taxon>Streptomycetaceae</taxon>
        <taxon>Streptomyces</taxon>
    </lineage>
</organism>
<feature type="compositionally biased region" description="Basic and acidic residues" evidence="1">
    <location>
        <begin position="70"/>
        <end position="79"/>
    </location>
</feature>
<gene>
    <name evidence="2" type="ORF">GCM10009802_62970</name>
</gene>
<dbReference type="Proteomes" id="UP001500443">
    <property type="component" value="Unassembled WGS sequence"/>
</dbReference>
<feature type="region of interest" description="Disordered" evidence="1">
    <location>
        <begin position="1"/>
        <end position="120"/>
    </location>
</feature>
<feature type="compositionally biased region" description="Acidic residues" evidence="1">
    <location>
        <begin position="7"/>
        <end position="17"/>
    </location>
</feature>
<evidence type="ECO:0000313" key="2">
    <source>
        <dbReference type="EMBL" id="GAA1507202.1"/>
    </source>
</evidence>
<reference evidence="3" key="1">
    <citation type="journal article" date="2019" name="Int. J. Syst. Evol. Microbiol.">
        <title>The Global Catalogue of Microorganisms (GCM) 10K type strain sequencing project: providing services to taxonomists for standard genome sequencing and annotation.</title>
        <authorList>
            <consortium name="The Broad Institute Genomics Platform"/>
            <consortium name="The Broad Institute Genome Sequencing Center for Infectious Disease"/>
            <person name="Wu L."/>
            <person name="Ma J."/>
        </authorList>
    </citation>
    <scope>NUCLEOTIDE SEQUENCE [LARGE SCALE GENOMIC DNA]</scope>
    <source>
        <strain evidence="3">JCM 15481</strain>
    </source>
</reference>
<dbReference type="EMBL" id="BAAAPF010000406">
    <property type="protein sequence ID" value="GAA1507202.1"/>
    <property type="molecule type" value="Genomic_DNA"/>
</dbReference>
<keyword evidence="3" id="KW-1185">Reference proteome</keyword>